<reference evidence="1 2" key="1">
    <citation type="submission" date="2018-10" db="EMBL/GenBank/DDBJ databases">
        <title>Fifty Aureobasidium pullulans genomes reveal a recombining polyextremotolerant generalist.</title>
        <authorList>
            <person name="Gostincar C."/>
            <person name="Turk M."/>
            <person name="Zajc J."/>
            <person name="Gunde-Cimerman N."/>
        </authorList>
    </citation>
    <scope>NUCLEOTIDE SEQUENCE [LARGE SCALE GENOMIC DNA]</scope>
    <source>
        <strain evidence="1 2">EXF-11900</strain>
    </source>
</reference>
<dbReference type="AlphaFoldDB" id="A0A4S8S3H2"/>
<sequence length="144" mass="16401">MSEWLLRAWGTSPVTHYVYNVPLLALGYSAALGHVDKYEKQRAMCTERFVSWRAKSDASVNPSTKKSLCNTLSCETRNLIPWMLAVDPLADNDEFDRRYTLLLRSKALIVVQAYSRYGQKAWKSRVDVAKSMLGQATPILERDV</sequence>
<dbReference type="EMBL" id="QZAF01000815">
    <property type="protein sequence ID" value="THV64624.1"/>
    <property type="molecule type" value="Genomic_DNA"/>
</dbReference>
<protein>
    <submittedName>
        <fullName evidence="1">Uncharacterized protein</fullName>
    </submittedName>
</protein>
<comment type="caution">
    <text evidence="1">The sequence shown here is derived from an EMBL/GenBank/DDBJ whole genome shotgun (WGS) entry which is preliminary data.</text>
</comment>
<organism evidence="1 2">
    <name type="scientific">Aureobasidium pullulans</name>
    <name type="common">Black yeast</name>
    <name type="synonym">Pullularia pullulans</name>
    <dbReference type="NCBI Taxonomy" id="5580"/>
    <lineage>
        <taxon>Eukaryota</taxon>
        <taxon>Fungi</taxon>
        <taxon>Dikarya</taxon>
        <taxon>Ascomycota</taxon>
        <taxon>Pezizomycotina</taxon>
        <taxon>Dothideomycetes</taxon>
        <taxon>Dothideomycetidae</taxon>
        <taxon>Dothideales</taxon>
        <taxon>Saccotheciaceae</taxon>
        <taxon>Aureobasidium</taxon>
    </lineage>
</organism>
<proteinExistence type="predicted"/>
<gene>
    <name evidence="1" type="ORF">D6D28_09766</name>
</gene>
<accession>A0A4S8S3H2</accession>
<dbReference type="Proteomes" id="UP000304951">
    <property type="component" value="Unassembled WGS sequence"/>
</dbReference>
<evidence type="ECO:0000313" key="1">
    <source>
        <dbReference type="EMBL" id="THV64624.1"/>
    </source>
</evidence>
<evidence type="ECO:0000313" key="2">
    <source>
        <dbReference type="Proteomes" id="UP000304951"/>
    </source>
</evidence>
<name>A0A4S8S3H2_AURPU</name>